<evidence type="ECO:0000313" key="1">
    <source>
        <dbReference type="EMBL" id="GGR26449.1"/>
    </source>
</evidence>
<organism evidence="1 2">
    <name type="scientific">Deinococcus ruber</name>
    <dbReference type="NCBI Taxonomy" id="1848197"/>
    <lineage>
        <taxon>Bacteria</taxon>
        <taxon>Thermotogati</taxon>
        <taxon>Deinococcota</taxon>
        <taxon>Deinococci</taxon>
        <taxon>Deinococcales</taxon>
        <taxon>Deinococcaceae</taxon>
        <taxon>Deinococcus</taxon>
    </lineage>
</organism>
<dbReference type="Proteomes" id="UP000603865">
    <property type="component" value="Unassembled WGS sequence"/>
</dbReference>
<dbReference type="AlphaFoldDB" id="A0A918FB05"/>
<gene>
    <name evidence="1" type="ORF">GCM10008957_42500</name>
</gene>
<reference evidence="1" key="2">
    <citation type="submission" date="2020-09" db="EMBL/GenBank/DDBJ databases">
        <authorList>
            <person name="Sun Q."/>
            <person name="Ohkuma M."/>
        </authorList>
    </citation>
    <scope>NUCLEOTIDE SEQUENCE</scope>
    <source>
        <strain evidence="1">JCM 31311</strain>
    </source>
</reference>
<reference evidence="1" key="1">
    <citation type="journal article" date="2014" name="Int. J. Syst. Evol. Microbiol.">
        <title>Complete genome sequence of Corynebacterium casei LMG S-19264T (=DSM 44701T), isolated from a smear-ripened cheese.</title>
        <authorList>
            <consortium name="US DOE Joint Genome Institute (JGI-PGF)"/>
            <person name="Walter F."/>
            <person name="Albersmeier A."/>
            <person name="Kalinowski J."/>
            <person name="Ruckert C."/>
        </authorList>
    </citation>
    <scope>NUCLEOTIDE SEQUENCE</scope>
    <source>
        <strain evidence="1">JCM 31311</strain>
    </source>
</reference>
<name>A0A918FB05_9DEIO</name>
<sequence length="54" mass="6154">MLLSENASADSPAQITVGWWVGYDTRLGYNMEVMPVRFSDWNPLLQEPVLNLNN</sequence>
<comment type="caution">
    <text evidence="1">The sequence shown here is derived from an EMBL/GenBank/DDBJ whole genome shotgun (WGS) entry which is preliminary data.</text>
</comment>
<evidence type="ECO:0000313" key="2">
    <source>
        <dbReference type="Proteomes" id="UP000603865"/>
    </source>
</evidence>
<accession>A0A918FB05</accession>
<keyword evidence="2" id="KW-1185">Reference proteome</keyword>
<proteinExistence type="predicted"/>
<protein>
    <submittedName>
        <fullName evidence="1">Uncharacterized protein</fullName>
    </submittedName>
</protein>
<dbReference type="EMBL" id="BMQL01000038">
    <property type="protein sequence ID" value="GGR26449.1"/>
    <property type="molecule type" value="Genomic_DNA"/>
</dbReference>
<dbReference type="RefSeq" id="WP_189092516.1">
    <property type="nucleotide sequence ID" value="NZ_BMQL01000038.1"/>
</dbReference>